<dbReference type="Gene3D" id="3.40.50.1110">
    <property type="entry name" value="SGNH hydrolase"/>
    <property type="match status" value="1"/>
</dbReference>
<reference evidence="4" key="1">
    <citation type="submission" date="2017-06" db="EMBL/GenBank/DDBJ databases">
        <authorList>
            <person name="Varghese N."/>
            <person name="Submissions S."/>
        </authorList>
    </citation>
    <scope>NUCLEOTIDE SEQUENCE [LARGE SCALE GENOMIC DNA]</scope>
    <source>
        <strain evidence="4">DSM 137</strain>
    </source>
</reference>
<dbReference type="InterPro" id="IPR036514">
    <property type="entry name" value="SGNH_hydro_sf"/>
</dbReference>
<name>A0A212RB75_RHOAC</name>
<evidence type="ECO:0000313" key="3">
    <source>
        <dbReference type="EMBL" id="SNB69491.1"/>
    </source>
</evidence>
<dbReference type="SUPFAM" id="SSF52266">
    <property type="entry name" value="SGNH hydrolase"/>
    <property type="match status" value="1"/>
</dbReference>
<dbReference type="GO" id="GO:0016788">
    <property type="term" value="F:hydrolase activity, acting on ester bonds"/>
    <property type="evidence" value="ECO:0007669"/>
    <property type="project" value="UniProtKB-ARBA"/>
</dbReference>
<dbReference type="EMBL" id="FYDG01000003">
    <property type="protein sequence ID" value="SNB69491.1"/>
    <property type="molecule type" value="Genomic_DNA"/>
</dbReference>
<dbReference type="Proteomes" id="UP000198418">
    <property type="component" value="Unassembled WGS sequence"/>
</dbReference>
<feature type="chain" id="PRO_5012465470" evidence="1">
    <location>
        <begin position="22"/>
        <end position="489"/>
    </location>
</feature>
<evidence type="ECO:0000256" key="1">
    <source>
        <dbReference type="SAM" id="SignalP"/>
    </source>
</evidence>
<feature type="signal peptide" evidence="1">
    <location>
        <begin position="1"/>
        <end position="21"/>
    </location>
</feature>
<organism evidence="3 4">
    <name type="scientific">Rhodoblastus acidophilus</name>
    <name type="common">Rhodopseudomonas acidophila</name>
    <dbReference type="NCBI Taxonomy" id="1074"/>
    <lineage>
        <taxon>Bacteria</taxon>
        <taxon>Pseudomonadati</taxon>
        <taxon>Pseudomonadota</taxon>
        <taxon>Alphaproteobacteria</taxon>
        <taxon>Hyphomicrobiales</taxon>
        <taxon>Rhodoblastaceae</taxon>
        <taxon>Rhodoblastus</taxon>
    </lineage>
</organism>
<dbReference type="Pfam" id="PF13472">
    <property type="entry name" value="Lipase_GDSL_2"/>
    <property type="match status" value="1"/>
</dbReference>
<feature type="domain" description="SGNH hydrolase-type esterase" evidence="2">
    <location>
        <begin position="287"/>
        <end position="466"/>
    </location>
</feature>
<evidence type="ECO:0000313" key="4">
    <source>
        <dbReference type="Proteomes" id="UP000198418"/>
    </source>
</evidence>
<dbReference type="OrthoDB" id="7940251at2"/>
<keyword evidence="1" id="KW-0732">Signal</keyword>
<dbReference type="InterPro" id="IPR013830">
    <property type="entry name" value="SGNH_hydro"/>
</dbReference>
<accession>A0A212RB75</accession>
<proteinExistence type="predicted"/>
<protein>
    <submittedName>
        <fullName evidence="3">Lysophospholipase L1</fullName>
    </submittedName>
</protein>
<sequence length="489" mass="51075">MIRKLFAFLALLLLWAAPAGAAETSVNFGLRTGANPRTVCIYDASHTCVPIGALDNAAHAFLPVASVTGNLLTGSNAYSGSNTFSGAVTFNDARTAGPVKEPVGLRQVATRSYIPVKLGNWQQCQGRTMHVARDNITSLQVAYASWIGQASNGETIAPQSLTFQVAIEYPAGVETRVTWSGTNSNVQSPGQSLLSDAIAINIPKNATFWLRPLVSTAAGSAGMPYTGNGDNNGGPIYAAGGDALNCGASVANQVMGGTIADNQSGQAAIYPVAIVAQTTVRSVMIAGDSNGWGYRDVPSQGGDVGVIARSIGPTMAYINASVFGDSANGLANGHSARAALAAYVTDVVVQVGINDVSVGYPEATVKANLKTIWASFPGKPVYQATYPPYSTSTDAYKTVDNQTPFANDNVRQDINDWFRMVPDPNLAGVIDLADAVEAYRGSGKWAVWGPNCSGYCQLTFDGLHLNYPANALVVKSGVVMAALTAGRYR</sequence>
<dbReference type="RefSeq" id="WP_088520344.1">
    <property type="nucleotide sequence ID" value="NZ_FYDG01000003.1"/>
</dbReference>
<gene>
    <name evidence="3" type="ORF">SAMN06265338_103228</name>
</gene>
<keyword evidence="4" id="KW-1185">Reference proteome</keyword>
<dbReference type="AlphaFoldDB" id="A0A212RB75"/>
<dbReference type="CDD" id="cd00229">
    <property type="entry name" value="SGNH_hydrolase"/>
    <property type="match status" value="1"/>
</dbReference>
<evidence type="ECO:0000259" key="2">
    <source>
        <dbReference type="Pfam" id="PF13472"/>
    </source>
</evidence>